<keyword evidence="3" id="KW-1185">Reference proteome</keyword>
<evidence type="ECO:0000259" key="1">
    <source>
        <dbReference type="PROSITE" id="PS50835"/>
    </source>
</evidence>
<reference evidence="2" key="1">
    <citation type="submission" date="2023-07" db="EMBL/GenBank/DDBJ databases">
        <authorList>
            <person name="Stuckert A."/>
        </authorList>
    </citation>
    <scope>NUCLEOTIDE SEQUENCE</scope>
</reference>
<dbReference type="PANTHER" id="PTHR46484:SF1">
    <property type="entry name" value="SCHWANN CELL MYELIN PROTEIN-RELATED"/>
    <property type="match status" value="1"/>
</dbReference>
<dbReference type="Proteomes" id="UP001176940">
    <property type="component" value="Unassembled WGS sequence"/>
</dbReference>
<dbReference type="InterPro" id="IPR007110">
    <property type="entry name" value="Ig-like_dom"/>
</dbReference>
<dbReference type="InterPro" id="IPR003599">
    <property type="entry name" value="Ig_sub"/>
</dbReference>
<dbReference type="InterPro" id="IPR013783">
    <property type="entry name" value="Ig-like_fold"/>
</dbReference>
<gene>
    <name evidence="2" type="ORF">RIMI_LOCUS11823564</name>
</gene>
<dbReference type="EMBL" id="CAUEEQ010027246">
    <property type="protein sequence ID" value="CAJ0947781.1"/>
    <property type="molecule type" value="Genomic_DNA"/>
</dbReference>
<protein>
    <recommendedName>
        <fullName evidence="1">Ig-like domain-containing protein</fullName>
    </recommendedName>
</protein>
<dbReference type="SUPFAM" id="SSF48726">
    <property type="entry name" value="Immunoglobulin"/>
    <property type="match status" value="3"/>
</dbReference>
<dbReference type="InterPro" id="IPR036179">
    <property type="entry name" value="Ig-like_dom_sf"/>
</dbReference>
<dbReference type="Gene3D" id="2.60.40.10">
    <property type="entry name" value="Immunoglobulins"/>
    <property type="match status" value="3"/>
</dbReference>
<dbReference type="SMART" id="SM00409">
    <property type="entry name" value="IG"/>
    <property type="match status" value="1"/>
</dbReference>
<evidence type="ECO:0000313" key="3">
    <source>
        <dbReference type="Proteomes" id="UP001176940"/>
    </source>
</evidence>
<dbReference type="PANTHER" id="PTHR46484">
    <property type="entry name" value="SI:CH211-171H4.5-RELATED"/>
    <property type="match status" value="1"/>
</dbReference>
<feature type="domain" description="Ig-like" evidence="1">
    <location>
        <begin position="146"/>
        <end position="240"/>
    </location>
</feature>
<sequence length="424" mass="46597">MSLSFLFSSTMDQRHNIFIAFLLKGLQYSSAQYNLDVPTKLWAMKHSCVVIPCSYSYSDPKPPSDRITGIWFSSITENTMGPQFINSRTPEIHTSFIGDLSNGNCSIKIHNVQPENSKIYKFRVEMAHFKYSYWSSVWLNISDNPPHPIVIFPNRTTPEATEVTLKCSTVYTCPSDPPDLVWSSLLGQVNVTCIYEGAGVWKVESKQVINTSRKHDGMSISCHANYSSGAKSQVTRRNLSVIYKPEILHKSHCKKNLSAIICECAAVSNPPANITWYHTGINVTQTSGFSIHSSSSGSNMVSSLEGMMMPPGGLWCIASNTQGSVTHILPIYEKPQILPESQCNKKIGAIDCDCVVIANPPAIITWRSTDGNITDISGFSVISSSRGPKMVTRLESAVIPPGGLHCTASNREGSVSQKLSIYGK</sequence>
<evidence type="ECO:0000313" key="2">
    <source>
        <dbReference type="EMBL" id="CAJ0947781.1"/>
    </source>
</evidence>
<dbReference type="PROSITE" id="PS50835">
    <property type="entry name" value="IG_LIKE"/>
    <property type="match status" value="1"/>
</dbReference>
<comment type="caution">
    <text evidence="2">The sequence shown here is derived from an EMBL/GenBank/DDBJ whole genome shotgun (WGS) entry which is preliminary data.</text>
</comment>
<accession>A0ABN9LWN8</accession>
<proteinExistence type="predicted"/>
<organism evidence="2 3">
    <name type="scientific">Ranitomeya imitator</name>
    <name type="common">mimic poison frog</name>
    <dbReference type="NCBI Taxonomy" id="111125"/>
    <lineage>
        <taxon>Eukaryota</taxon>
        <taxon>Metazoa</taxon>
        <taxon>Chordata</taxon>
        <taxon>Craniata</taxon>
        <taxon>Vertebrata</taxon>
        <taxon>Euteleostomi</taxon>
        <taxon>Amphibia</taxon>
        <taxon>Batrachia</taxon>
        <taxon>Anura</taxon>
        <taxon>Neobatrachia</taxon>
        <taxon>Hyloidea</taxon>
        <taxon>Dendrobatidae</taxon>
        <taxon>Dendrobatinae</taxon>
        <taxon>Ranitomeya</taxon>
    </lineage>
</organism>
<name>A0ABN9LWN8_9NEOB</name>